<dbReference type="Proteomes" id="UP000003233">
    <property type="component" value="Unassembled WGS sequence"/>
</dbReference>
<dbReference type="AlphaFoldDB" id="H1PVM0"/>
<keyword evidence="2" id="KW-1185">Reference proteome</keyword>
<sequence>MNKELKDYTTKELTEELIKREGIVTAFIDPHEPFAVYINGKARIQETGPAILIINQD</sequence>
<accession>H1PVM0</accession>
<evidence type="ECO:0000313" key="1">
    <source>
        <dbReference type="EMBL" id="EHO79724.1"/>
    </source>
</evidence>
<dbReference type="PATRIC" id="fig|457404.5.peg.2681"/>
<organism evidence="1 2">
    <name type="scientific">Fusobacterium ulcerans 12-1B</name>
    <dbReference type="NCBI Taxonomy" id="457404"/>
    <lineage>
        <taxon>Bacteria</taxon>
        <taxon>Fusobacteriati</taxon>
        <taxon>Fusobacteriota</taxon>
        <taxon>Fusobacteriia</taxon>
        <taxon>Fusobacteriales</taxon>
        <taxon>Fusobacteriaceae</taxon>
        <taxon>Fusobacterium</taxon>
    </lineage>
</organism>
<protein>
    <recommendedName>
        <fullName evidence="3">BC1881 family protein</fullName>
    </recommendedName>
</protein>
<dbReference type="BioCyc" id="FSP457404-HMP:GTSQ-2488-MONOMER"/>
<dbReference type="HOGENOM" id="CLU_211494_0_0_0"/>
<dbReference type="EMBL" id="AGWJ02000023">
    <property type="protein sequence ID" value="EHO79724.1"/>
    <property type="molecule type" value="Genomic_DNA"/>
</dbReference>
<gene>
    <name evidence="1" type="ORF">HMPREF0402_02463</name>
</gene>
<evidence type="ECO:0000313" key="2">
    <source>
        <dbReference type="Proteomes" id="UP000003233"/>
    </source>
</evidence>
<name>H1PVM0_9FUSO</name>
<comment type="caution">
    <text evidence="1">The sequence shown here is derived from an EMBL/GenBank/DDBJ whole genome shotgun (WGS) entry which is preliminary data.</text>
</comment>
<dbReference type="NCBIfam" id="NF033495">
    <property type="entry name" value="phage_BC1881"/>
    <property type="match status" value="1"/>
</dbReference>
<evidence type="ECO:0008006" key="3">
    <source>
        <dbReference type="Google" id="ProtNLM"/>
    </source>
</evidence>
<dbReference type="RefSeq" id="WP_008698162.1">
    <property type="nucleotide sequence ID" value="NZ_KE161009.1"/>
</dbReference>
<dbReference type="InterPro" id="IPR047901">
    <property type="entry name" value="BC1881-like"/>
</dbReference>
<reference evidence="1 2" key="1">
    <citation type="submission" date="2012-07" db="EMBL/GenBank/DDBJ databases">
        <title>The Genome Sequence of Fusobacterium ulcerans 12_1B.</title>
        <authorList>
            <consortium name="The Broad Institute Genome Sequencing Platform"/>
            <person name="Earl A."/>
            <person name="Ward D."/>
            <person name="Feldgarden M."/>
            <person name="Gevers D."/>
            <person name="Strauss J."/>
            <person name="Ambrose C.E."/>
            <person name="Allen-Vercoe E."/>
            <person name="Walker B."/>
            <person name="Young S.K."/>
            <person name="Zeng Q."/>
            <person name="Gargeya S."/>
            <person name="Fitzgerald M."/>
            <person name="Haas B."/>
            <person name="Abouelleil A."/>
            <person name="Alvarado L."/>
            <person name="Arachchi H.M."/>
            <person name="Berlin A.M."/>
            <person name="Chapman S.B."/>
            <person name="Goldberg J."/>
            <person name="Griggs A."/>
            <person name="Gujja S."/>
            <person name="Hansen M."/>
            <person name="Howarth C."/>
            <person name="Imamovic A."/>
            <person name="Larimer J."/>
            <person name="McCowen C."/>
            <person name="Montmayeur A."/>
            <person name="Murphy C."/>
            <person name="Neiman D."/>
            <person name="Pearson M."/>
            <person name="Priest M."/>
            <person name="Roberts A."/>
            <person name="Saif S."/>
            <person name="Shea T."/>
            <person name="Sisk P."/>
            <person name="Sykes S."/>
            <person name="Wortman J."/>
            <person name="Nusbaum C."/>
            <person name="Birren B."/>
        </authorList>
    </citation>
    <scope>NUCLEOTIDE SEQUENCE [LARGE SCALE GENOMIC DNA]</scope>
    <source>
        <strain evidence="1 2">12_1B</strain>
    </source>
</reference>
<proteinExistence type="predicted"/>